<dbReference type="Proteomes" id="UP000887580">
    <property type="component" value="Unplaced"/>
</dbReference>
<organism evidence="1 2">
    <name type="scientific">Panagrolaimus sp. PS1159</name>
    <dbReference type="NCBI Taxonomy" id="55785"/>
    <lineage>
        <taxon>Eukaryota</taxon>
        <taxon>Metazoa</taxon>
        <taxon>Ecdysozoa</taxon>
        <taxon>Nematoda</taxon>
        <taxon>Chromadorea</taxon>
        <taxon>Rhabditida</taxon>
        <taxon>Tylenchina</taxon>
        <taxon>Panagrolaimomorpha</taxon>
        <taxon>Panagrolaimoidea</taxon>
        <taxon>Panagrolaimidae</taxon>
        <taxon>Panagrolaimus</taxon>
    </lineage>
</organism>
<protein>
    <submittedName>
        <fullName evidence="2">Apple domain-containing protein</fullName>
    </submittedName>
</protein>
<evidence type="ECO:0000313" key="2">
    <source>
        <dbReference type="WBParaSite" id="PS1159_v2.g24263.t1"/>
    </source>
</evidence>
<evidence type="ECO:0000313" key="1">
    <source>
        <dbReference type="Proteomes" id="UP000887580"/>
    </source>
</evidence>
<reference evidence="2" key="1">
    <citation type="submission" date="2022-11" db="UniProtKB">
        <authorList>
            <consortium name="WormBaseParasite"/>
        </authorList>
    </citation>
    <scope>IDENTIFICATION</scope>
</reference>
<dbReference type="WBParaSite" id="PS1159_v2.g24263.t1">
    <property type="protein sequence ID" value="PS1159_v2.g24263.t1"/>
    <property type="gene ID" value="PS1159_v2.g24263"/>
</dbReference>
<accession>A0AC35G6X3</accession>
<proteinExistence type="predicted"/>
<name>A0AC35G6X3_9BILA</name>
<sequence length="710" mass="79746">MKEFVIFLLISLFPILSHSKTICSRRQYTISNSNFYQRIETPTAVGCIERCIENSDYCKSVVYVEQRETSTKMKRFCQLYGVNSESRNIRIKPEANYEPKTTLYEILDECPSDLSSSDDGYSNNDDIIDKISPQLKTIIRNIPGKQRNEHFGTKEVDITVNDDIHIPPDFEKLTDFGTLGVSGSSFSAPPQYPFSPSSSYKESHPSKSSSPDPLHPERDPIPIQPISVSHAGQGGGGGGRFRESQASQFPCFSQNCRYQSQFSQSYPSQPFQPQPQLYPTQPFIPPPLPYQPRLPTYPCPAARRGDPCAPKIPRCGPPPLPPCESYAAVEKITTEFPKPYWSEWSPAGTCSVTCGSGIRQRKRFCSTGRESDCSGEPTLEEPCELPECDIWSEWGSYSQCSASCGGGEQERSRYCKNGRNCVGPGEERRRCAEVDCPHWSSWAGWHECSASCGQGMAKRSRDCLPIGSYDCPGEANEHQMCELRPCPEWGPWQPWSSCTKSCDGGERQRRRECLHGSSNECPGPAEEHILCNQQSCPNWTQWSSWSQCSATCGDDGTRLRNRQCQFEGFPSNLCIGTAQDQSACQLEECPYFDEWSSWTSCSATCGHGQQTRQRKCLPKGYGCQGGDREMRFCQNSVCPYWDQWGEWGGCSVTCGRGYCERRRRCVQNALLPGGVLPSLDELEEPRAEDATDSNRKGKKKYVFYKIIYSN</sequence>